<sequence>MASPLADTVVLVGADGRVSIQSSVSAALEKDPELAEAFTHEEEAIELDDDDDDGIKVVKTSDGKLIVSEEVEEGHVGIGAFMLFLRALGGKWPALFWIGYLISNVMSGVCDAFEVWWLGWWAQQYVLRGRGEVYVVYYLTVYSLIVFAAIVFQVSATVTWTYGSVRASRSLHRVLLDSLLRSTFRWLDVTPTSRVVARCTQDIQAVDEDIAQNLESLSDMSVNMLAKIGAVVIYTPTFIVPAIVISALGGYLGQVYMHAQLFVKRERSNARSPLLGIFGEAVAGLASIRAYGAQHAFKEETFKHIDHYVRASRSFFNLNRLERIQQYLVIEHEPKAEDGGKPPAYWPSSGDIRVKGLSARYSPDGPKVLQDVSFHIKAGQRVGIVGRTGSGKSTLTLALLRCIYTEGTVWYDGVATDSMNLDDLRSNITIIPQMPELLSGTLRHNLDVFGEYDDGVLNDGLRAAGLFSLQRLQDENRLTLDSKIAGAGSNLSVGQRQIIALARAIVRRSKLLILDEATSAIDYETDAVIQGSLRSEIHKDVTVITVAHRLQTIMDSDLIMVLDAGRLVEIDSPQVLLRNGDGLLRALVEESADKETLFAML</sequence>
<dbReference type="InterPro" id="IPR003593">
    <property type="entry name" value="AAA+_ATPase"/>
</dbReference>
<dbReference type="GO" id="GO:0140359">
    <property type="term" value="F:ABC-type transporter activity"/>
    <property type="evidence" value="ECO:0007669"/>
    <property type="project" value="InterPro"/>
</dbReference>
<feature type="domain" description="ABC transmembrane type-1" evidence="10">
    <location>
        <begin position="98"/>
        <end position="321"/>
    </location>
</feature>
<dbReference type="SMART" id="SM00382">
    <property type="entry name" value="AAA"/>
    <property type="match status" value="1"/>
</dbReference>
<evidence type="ECO:0000313" key="11">
    <source>
        <dbReference type="EMBL" id="PSR73259.1"/>
    </source>
</evidence>
<dbReference type="InterPro" id="IPR036640">
    <property type="entry name" value="ABC1_TM_sf"/>
</dbReference>
<dbReference type="PROSITE" id="PS50893">
    <property type="entry name" value="ABC_TRANSPORTER_2"/>
    <property type="match status" value="1"/>
</dbReference>
<dbReference type="PANTHER" id="PTHR24223">
    <property type="entry name" value="ATP-BINDING CASSETTE SUB-FAMILY C"/>
    <property type="match status" value="1"/>
</dbReference>
<dbReference type="CDD" id="cd18604">
    <property type="entry name" value="ABC_6TM_VMR1_D2_like"/>
    <property type="match status" value="1"/>
</dbReference>
<dbReference type="EMBL" id="MLYV02001094">
    <property type="protein sequence ID" value="PSR73259.1"/>
    <property type="molecule type" value="Genomic_DNA"/>
</dbReference>
<dbReference type="InterPro" id="IPR050173">
    <property type="entry name" value="ABC_transporter_C-like"/>
</dbReference>
<dbReference type="PANTHER" id="PTHR24223:SF356">
    <property type="entry name" value="ATP-BINDING CASSETTE TRANSPORTER ABC4"/>
    <property type="match status" value="1"/>
</dbReference>
<keyword evidence="4" id="KW-0547">Nucleotide-binding</keyword>
<organism evidence="11 12">
    <name type="scientific">Hermanssonia centrifuga</name>
    <dbReference type="NCBI Taxonomy" id="98765"/>
    <lineage>
        <taxon>Eukaryota</taxon>
        <taxon>Fungi</taxon>
        <taxon>Dikarya</taxon>
        <taxon>Basidiomycota</taxon>
        <taxon>Agaricomycotina</taxon>
        <taxon>Agaricomycetes</taxon>
        <taxon>Polyporales</taxon>
        <taxon>Meruliaceae</taxon>
        <taxon>Hermanssonia</taxon>
    </lineage>
</organism>
<dbReference type="Gene3D" id="3.40.50.300">
    <property type="entry name" value="P-loop containing nucleotide triphosphate hydrolases"/>
    <property type="match status" value="1"/>
</dbReference>
<dbReference type="AlphaFoldDB" id="A0A2R6NLQ7"/>
<evidence type="ECO:0000256" key="1">
    <source>
        <dbReference type="ARBA" id="ARBA00004141"/>
    </source>
</evidence>
<evidence type="ECO:0000256" key="4">
    <source>
        <dbReference type="ARBA" id="ARBA00022741"/>
    </source>
</evidence>
<name>A0A2R6NLQ7_9APHY</name>
<accession>A0A2R6NLQ7</accession>
<reference evidence="11 12" key="1">
    <citation type="submission" date="2018-02" db="EMBL/GenBank/DDBJ databases">
        <title>Genome sequence of the basidiomycete white-rot fungus Phlebia centrifuga.</title>
        <authorList>
            <person name="Granchi Z."/>
            <person name="Peng M."/>
            <person name="de Vries R.P."/>
            <person name="Hilden K."/>
            <person name="Makela M.R."/>
            <person name="Grigoriev I."/>
            <person name="Riley R."/>
        </authorList>
    </citation>
    <scope>NUCLEOTIDE SEQUENCE [LARGE SCALE GENOMIC DNA]</scope>
    <source>
        <strain evidence="11 12">FBCC195</strain>
    </source>
</reference>
<dbReference type="CDD" id="cd03244">
    <property type="entry name" value="ABCC_MRP_domain2"/>
    <property type="match status" value="1"/>
</dbReference>
<feature type="transmembrane region" description="Helical" evidence="8">
    <location>
        <begin position="94"/>
        <end position="122"/>
    </location>
</feature>
<evidence type="ECO:0000313" key="12">
    <source>
        <dbReference type="Proteomes" id="UP000186601"/>
    </source>
</evidence>
<evidence type="ECO:0000256" key="6">
    <source>
        <dbReference type="ARBA" id="ARBA00022989"/>
    </source>
</evidence>
<dbReference type="GO" id="GO:0005524">
    <property type="term" value="F:ATP binding"/>
    <property type="evidence" value="ECO:0007669"/>
    <property type="project" value="UniProtKB-KW"/>
</dbReference>
<dbReference type="FunFam" id="3.40.50.300:FF:000838">
    <property type="entry name" value="ABC multidrug transporter (Eurofung)"/>
    <property type="match status" value="1"/>
</dbReference>
<keyword evidence="5" id="KW-0067">ATP-binding</keyword>
<evidence type="ECO:0000256" key="8">
    <source>
        <dbReference type="SAM" id="Phobius"/>
    </source>
</evidence>
<dbReference type="Gene3D" id="1.20.1560.10">
    <property type="entry name" value="ABC transporter type 1, transmembrane domain"/>
    <property type="match status" value="1"/>
</dbReference>
<evidence type="ECO:0000259" key="9">
    <source>
        <dbReference type="PROSITE" id="PS50893"/>
    </source>
</evidence>
<proteinExistence type="predicted"/>
<dbReference type="SUPFAM" id="SSF90123">
    <property type="entry name" value="ABC transporter transmembrane region"/>
    <property type="match status" value="1"/>
</dbReference>
<dbReference type="PROSITE" id="PS50929">
    <property type="entry name" value="ABC_TM1F"/>
    <property type="match status" value="1"/>
</dbReference>
<evidence type="ECO:0000256" key="3">
    <source>
        <dbReference type="ARBA" id="ARBA00022692"/>
    </source>
</evidence>
<dbReference type="SUPFAM" id="SSF52540">
    <property type="entry name" value="P-loop containing nucleoside triphosphate hydrolases"/>
    <property type="match status" value="1"/>
</dbReference>
<evidence type="ECO:0000256" key="2">
    <source>
        <dbReference type="ARBA" id="ARBA00022448"/>
    </source>
</evidence>
<evidence type="ECO:0000256" key="5">
    <source>
        <dbReference type="ARBA" id="ARBA00022840"/>
    </source>
</evidence>
<keyword evidence="12" id="KW-1185">Reference proteome</keyword>
<dbReference type="GO" id="GO:0016887">
    <property type="term" value="F:ATP hydrolysis activity"/>
    <property type="evidence" value="ECO:0007669"/>
    <property type="project" value="InterPro"/>
</dbReference>
<feature type="transmembrane region" description="Helical" evidence="8">
    <location>
        <begin position="228"/>
        <end position="253"/>
    </location>
</feature>
<keyword evidence="2" id="KW-0813">Transport</keyword>
<evidence type="ECO:0000259" key="10">
    <source>
        <dbReference type="PROSITE" id="PS50929"/>
    </source>
</evidence>
<dbReference type="Proteomes" id="UP000186601">
    <property type="component" value="Unassembled WGS sequence"/>
</dbReference>
<feature type="transmembrane region" description="Helical" evidence="8">
    <location>
        <begin position="134"/>
        <end position="156"/>
    </location>
</feature>
<dbReference type="Pfam" id="PF00664">
    <property type="entry name" value="ABC_membrane"/>
    <property type="match status" value="1"/>
</dbReference>
<dbReference type="GO" id="GO:0016020">
    <property type="term" value="C:membrane"/>
    <property type="evidence" value="ECO:0007669"/>
    <property type="project" value="UniProtKB-SubCell"/>
</dbReference>
<dbReference type="STRING" id="98765.A0A2R6NLQ7"/>
<feature type="transmembrane region" description="Helical" evidence="8">
    <location>
        <begin position="274"/>
        <end position="292"/>
    </location>
</feature>
<protein>
    <submittedName>
        <fullName evidence="11">Uncharacterized protein</fullName>
    </submittedName>
</protein>
<gene>
    <name evidence="11" type="ORF">PHLCEN_2v10874</name>
</gene>
<evidence type="ECO:0000256" key="7">
    <source>
        <dbReference type="ARBA" id="ARBA00023136"/>
    </source>
</evidence>
<feature type="domain" description="ABC transporter" evidence="9">
    <location>
        <begin position="352"/>
        <end position="589"/>
    </location>
</feature>
<comment type="subcellular location">
    <subcellularLocation>
        <location evidence="1">Membrane</location>
        <topology evidence="1">Multi-pass membrane protein</topology>
    </subcellularLocation>
</comment>
<keyword evidence="3 8" id="KW-0812">Transmembrane</keyword>
<dbReference type="Pfam" id="PF00005">
    <property type="entry name" value="ABC_tran"/>
    <property type="match status" value="1"/>
</dbReference>
<dbReference type="InterPro" id="IPR003439">
    <property type="entry name" value="ABC_transporter-like_ATP-bd"/>
</dbReference>
<keyword evidence="7 8" id="KW-0472">Membrane</keyword>
<dbReference type="OrthoDB" id="6500128at2759"/>
<comment type="caution">
    <text evidence="11">The sequence shown here is derived from an EMBL/GenBank/DDBJ whole genome shotgun (WGS) entry which is preliminary data.</text>
</comment>
<keyword evidence="6 8" id="KW-1133">Transmembrane helix</keyword>
<dbReference type="InterPro" id="IPR027417">
    <property type="entry name" value="P-loop_NTPase"/>
</dbReference>
<dbReference type="InterPro" id="IPR011527">
    <property type="entry name" value="ABC1_TM_dom"/>
</dbReference>